<gene>
    <name evidence="1" type="ORF">AMORRO_LOCUS13058</name>
</gene>
<protein>
    <submittedName>
        <fullName evidence="1">10400_t:CDS:1</fullName>
    </submittedName>
</protein>
<name>A0A9N9I183_9GLOM</name>
<dbReference type="EMBL" id="CAJVPV010021075">
    <property type="protein sequence ID" value="CAG8716787.1"/>
    <property type="molecule type" value="Genomic_DNA"/>
</dbReference>
<dbReference type="AlphaFoldDB" id="A0A9N9I183"/>
<comment type="caution">
    <text evidence="1">The sequence shown here is derived from an EMBL/GenBank/DDBJ whole genome shotgun (WGS) entry which is preliminary data.</text>
</comment>
<accession>A0A9N9I183</accession>
<feature type="non-terminal residue" evidence="1">
    <location>
        <position position="1"/>
    </location>
</feature>
<keyword evidence="2" id="KW-1185">Reference proteome</keyword>
<organism evidence="1 2">
    <name type="scientific">Acaulospora morrowiae</name>
    <dbReference type="NCBI Taxonomy" id="94023"/>
    <lineage>
        <taxon>Eukaryota</taxon>
        <taxon>Fungi</taxon>
        <taxon>Fungi incertae sedis</taxon>
        <taxon>Mucoromycota</taxon>
        <taxon>Glomeromycotina</taxon>
        <taxon>Glomeromycetes</taxon>
        <taxon>Diversisporales</taxon>
        <taxon>Acaulosporaceae</taxon>
        <taxon>Acaulospora</taxon>
    </lineage>
</organism>
<dbReference type="OrthoDB" id="2423717at2759"/>
<reference evidence="1" key="1">
    <citation type="submission" date="2021-06" db="EMBL/GenBank/DDBJ databases">
        <authorList>
            <person name="Kallberg Y."/>
            <person name="Tangrot J."/>
            <person name="Rosling A."/>
        </authorList>
    </citation>
    <scope>NUCLEOTIDE SEQUENCE</scope>
    <source>
        <strain evidence="1">CL551</strain>
    </source>
</reference>
<sequence length="173" mass="19983">AETATTVRPNIIQMGDKVHEGKSNFMRMLDRETTPENPPFQREIVNFEISSSEEELCTPVSWSRDELSYILFEFDNFIMRSSPPLAPFPRGNPPGQLCHRVAKKLVREQIGWRHSVKETAKMLKKEINRRDAPARNIMSTLMSLRPTTRFRPLGVVYTNGGRSPRSRRRTRLG</sequence>
<dbReference type="Proteomes" id="UP000789342">
    <property type="component" value="Unassembled WGS sequence"/>
</dbReference>
<evidence type="ECO:0000313" key="1">
    <source>
        <dbReference type="EMBL" id="CAG8716787.1"/>
    </source>
</evidence>
<evidence type="ECO:0000313" key="2">
    <source>
        <dbReference type="Proteomes" id="UP000789342"/>
    </source>
</evidence>
<proteinExistence type="predicted"/>